<dbReference type="PANTHER" id="PTHR22642:SF2">
    <property type="entry name" value="PROTEIN LONG AFTER FAR-RED 3"/>
    <property type="match status" value="1"/>
</dbReference>
<keyword evidence="2" id="KW-1185">Reference proteome</keyword>
<keyword evidence="1" id="KW-0378">Hydrolase</keyword>
<sequence>MSLLRCAALLLVTLSLIACQSSEPEPAPTPPAVASSPTEPVPEVEIADHILTGGTVITVDPDLPEGEAIAIKDGRILAVGSAEDITAYLGETTEVIELDGRTVLPGFIEGHGHFLGLGDALMILDLMPTRSFQDIVDLVAEAASDAEPGEWIVGRGWHQERWGDSNEATYDGVPHHRSLSAVSPDNPVVLFHASGHASYANAAALELAGIDGDTPDPEGGKIVRDENGEATGFLRQAAQLAVREKLAEAFEDMSEAERQAYFERQVELAGAEALRHGITSFHDMGTNFADIDRLKALAESQGLPVRLHVAVRHETNEDLRARVADYRMIGHADGFLTVRALKRNIDGALGTHGAWLLDPYADKPETSGLPQTSLENLRETAEIALEFGFQLNTHAIGDRGNREVLDMYEDLIGDRADEDLRWRVEHAQTLHPDEVPRFAALGAIASMQGVHATSDGPWVPQRLGEDRARERAYVWRALLDAGATICNGTDVPVESISPIASYASSVTRRMANGEQFYPEQSMTRMEALESYTIGCARAVFDEDEHGSLMPGKRADLVVLDGNPLTVPEDQLANLQVEMTWVDGELRYQRKDRD</sequence>
<reference evidence="1 2" key="1">
    <citation type="submission" date="2015-07" db="EMBL/GenBank/DDBJ databases">
        <authorList>
            <person name="Noorani M."/>
        </authorList>
    </citation>
    <scope>NUCLEOTIDE SEQUENCE [LARGE SCALE GENOMIC DNA]</scope>
    <source>
        <strain evidence="1 2">KCTC 42284</strain>
    </source>
</reference>
<protein>
    <submittedName>
        <fullName evidence="1">Amidohydrolase</fullName>
    </submittedName>
</protein>
<dbReference type="AlphaFoldDB" id="A0A0K0XXY6"/>
<dbReference type="PATRIC" id="fig|1579979.3.peg.2224"/>
<dbReference type="OrthoDB" id="9031471at2"/>
<dbReference type="Gene3D" id="3.10.310.70">
    <property type="match status" value="1"/>
</dbReference>
<dbReference type="SUPFAM" id="SSF51556">
    <property type="entry name" value="Metallo-dependent hydrolases"/>
    <property type="match status" value="1"/>
</dbReference>
<dbReference type="CDD" id="cd01300">
    <property type="entry name" value="YtcJ_like"/>
    <property type="match status" value="1"/>
</dbReference>
<gene>
    <name evidence="1" type="ORF">WM2015_2177</name>
</gene>
<dbReference type="RefSeq" id="WP_049726093.1">
    <property type="nucleotide sequence ID" value="NZ_CP012154.1"/>
</dbReference>
<dbReference type="EMBL" id="CP012154">
    <property type="protein sequence ID" value="AKS42540.1"/>
    <property type="molecule type" value="Genomic_DNA"/>
</dbReference>
<dbReference type="InterPro" id="IPR013108">
    <property type="entry name" value="Amidohydro_3"/>
</dbReference>
<dbReference type="InterPro" id="IPR033932">
    <property type="entry name" value="YtcJ-like"/>
</dbReference>
<dbReference type="STRING" id="1579979.WM2015_2177"/>
<dbReference type="KEGG" id="wma:WM2015_2177"/>
<dbReference type="InterPro" id="IPR032466">
    <property type="entry name" value="Metal_Hydrolase"/>
</dbReference>
<evidence type="ECO:0000313" key="1">
    <source>
        <dbReference type="EMBL" id="AKS42540.1"/>
    </source>
</evidence>
<dbReference type="GO" id="GO:0016810">
    <property type="term" value="F:hydrolase activity, acting on carbon-nitrogen (but not peptide) bonds"/>
    <property type="evidence" value="ECO:0007669"/>
    <property type="project" value="InterPro"/>
</dbReference>
<dbReference type="PANTHER" id="PTHR22642">
    <property type="entry name" value="IMIDAZOLONEPROPIONASE"/>
    <property type="match status" value="1"/>
</dbReference>
<name>A0A0K0XXY6_9GAMM</name>
<dbReference type="InterPro" id="IPR011059">
    <property type="entry name" value="Metal-dep_hydrolase_composite"/>
</dbReference>
<dbReference type="Pfam" id="PF07969">
    <property type="entry name" value="Amidohydro_3"/>
    <property type="match status" value="1"/>
</dbReference>
<dbReference type="Gene3D" id="3.20.20.140">
    <property type="entry name" value="Metal-dependent hydrolases"/>
    <property type="match status" value="1"/>
</dbReference>
<dbReference type="SUPFAM" id="SSF51338">
    <property type="entry name" value="Composite domain of metallo-dependent hydrolases"/>
    <property type="match status" value="1"/>
</dbReference>
<dbReference type="PROSITE" id="PS51257">
    <property type="entry name" value="PROKAR_LIPOPROTEIN"/>
    <property type="match status" value="1"/>
</dbReference>
<accession>A0A0K0XXY6</accession>
<organism evidence="1 2">
    <name type="scientific">Wenzhouxiangella marina</name>
    <dbReference type="NCBI Taxonomy" id="1579979"/>
    <lineage>
        <taxon>Bacteria</taxon>
        <taxon>Pseudomonadati</taxon>
        <taxon>Pseudomonadota</taxon>
        <taxon>Gammaproteobacteria</taxon>
        <taxon>Chromatiales</taxon>
        <taxon>Wenzhouxiangellaceae</taxon>
        <taxon>Wenzhouxiangella</taxon>
    </lineage>
</organism>
<dbReference type="Gene3D" id="2.30.40.10">
    <property type="entry name" value="Urease, subunit C, domain 1"/>
    <property type="match status" value="1"/>
</dbReference>
<dbReference type="Proteomes" id="UP000066624">
    <property type="component" value="Chromosome"/>
</dbReference>
<proteinExistence type="predicted"/>
<evidence type="ECO:0000313" key="2">
    <source>
        <dbReference type="Proteomes" id="UP000066624"/>
    </source>
</evidence>